<name>A0ABT6FIV3_9BACT</name>
<keyword evidence="3" id="KW-0106">Calcium</keyword>
<keyword evidence="1" id="KW-0732">Signal</keyword>
<sequence length="456" mass="49691">MMLTHGRARRRSPRRWNLEALEDRRLMSVGDPTPSEIAFPPYAYHEVSEAAGAEPFTVVRTGDLSGPASVRVRTRGDFALDGYDYVGLDFVLTFAPGQSEADFAVAILDDAVAEPYYPKGFWVELSEPTGVDGLGVWSVASVHLIDDEPASTPALAFMDFGDAGLWTYNDASGYRKINDASPEAIVAAPTVAAYGAYLDFGESGLWAYDEVRGYRRLSDVDPEAMAIAPGSSFLAIDFGRGGLWTWSESSGWAHLNDVSPDAMVAETGGVFLDYGDQGLWEWNEIAGWAKLNDAAPETILGGGYFDYGAAGLWSWSRDPFSQSNVWTKLGDGRAEGVAVYDDRTYFDFGPKGVWSLDADSAWRKVSDSDPASMTASFDALYIDFGPGGVWRWGRYDLRPDLPDFWTRLSDAPAQAVVLVSMNDLLIDFGPGGLWRWSVKDGYAKLNAADPSAVAVV</sequence>
<evidence type="ECO:0000256" key="1">
    <source>
        <dbReference type="ARBA" id="ARBA00022729"/>
    </source>
</evidence>
<evidence type="ECO:0000256" key="2">
    <source>
        <dbReference type="ARBA" id="ARBA00022737"/>
    </source>
</evidence>
<feature type="domain" description="Calx-beta" evidence="4">
    <location>
        <begin position="24"/>
        <end position="126"/>
    </location>
</feature>
<comment type="caution">
    <text evidence="5">The sequence shown here is derived from an EMBL/GenBank/DDBJ whole genome shotgun (WGS) entry which is preliminary data.</text>
</comment>
<evidence type="ECO:0000259" key="4">
    <source>
        <dbReference type="SMART" id="SM00237"/>
    </source>
</evidence>
<keyword evidence="6" id="KW-1185">Reference proteome</keyword>
<dbReference type="RefSeq" id="WP_277863786.1">
    <property type="nucleotide sequence ID" value="NZ_JARRAG010000002.1"/>
</dbReference>
<gene>
    <name evidence="5" type="ORF">PZE19_27415</name>
</gene>
<dbReference type="EMBL" id="JARRAG010000002">
    <property type="protein sequence ID" value="MDG3007508.1"/>
    <property type="molecule type" value="Genomic_DNA"/>
</dbReference>
<organism evidence="5 6">
    <name type="scientific">Paludisphaera mucosa</name>
    <dbReference type="NCBI Taxonomy" id="3030827"/>
    <lineage>
        <taxon>Bacteria</taxon>
        <taxon>Pseudomonadati</taxon>
        <taxon>Planctomycetota</taxon>
        <taxon>Planctomycetia</taxon>
        <taxon>Isosphaerales</taxon>
        <taxon>Isosphaeraceae</taxon>
        <taxon>Paludisphaera</taxon>
    </lineage>
</organism>
<evidence type="ECO:0000256" key="3">
    <source>
        <dbReference type="ARBA" id="ARBA00022837"/>
    </source>
</evidence>
<dbReference type="Proteomes" id="UP001216907">
    <property type="component" value="Unassembled WGS sequence"/>
</dbReference>
<evidence type="ECO:0000313" key="5">
    <source>
        <dbReference type="EMBL" id="MDG3007508.1"/>
    </source>
</evidence>
<dbReference type="SUPFAM" id="SSF141072">
    <property type="entry name" value="CalX-like"/>
    <property type="match status" value="1"/>
</dbReference>
<reference evidence="5 6" key="1">
    <citation type="submission" date="2023-03" db="EMBL/GenBank/DDBJ databases">
        <title>Paludisphaera mucosa sp. nov. a novel planctomycete from northern fen.</title>
        <authorList>
            <person name="Ivanova A."/>
        </authorList>
    </citation>
    <scope>NUCLEOTIDE SEQUENCE [LARGE SCALE GENOMIC DNA]</scope>
    <source>
        <strain evidence="5 6">Pla2</strain>
    </source>
</reference>
<proteinExistence type="predicted"/>
<dbReference type="SMART" id="SM00237">
    <property type="entry name" value="Calx_beta"/>
    <property type="match status" value="1"/>
</dbReference>
<dbReference type="InterPro" id="IPR038081">
    <property type="entry name" value="CalX-like_sf"/>
</dbReference>
<dbReference type="Pfam" id="PF03160">
    <property type="entry name" value="Calx-beta"/>
    <property type="match status" value="1"/>
</dbReference>
<accession>A0ABT6FIV3</accession>
<dbReference type="Gene3D" id="2.60.40.2030">
    <property type="match status" value="1"/>
</dbReference>
<dbReference type="InterPro" id="IPR003644">
    <property type="entry name" value="Calx_beta"/>
</dbReference>
<protein>
    <submittedName>
        <fullName evidence="5">Calx-beta domain-containing protein</fullName>
    </submittedName>
</protein>
<keyword evidence="2" id="KW-0677">Repeat</keyword>
<evidence type="ECO:0000313" key="6">
    <source>
        <dbReference type="Proteomes" id="UP001216907"/>
    </source>
</evidence>